<evidence type="ECO:0000256" key="2">
    <source>
        <dbReference type="SAM" id="SignalP"/>
    </source>
</evidence>
<evidence type="ECO:0000313" key="3">
    <source>
        <dbReference type="EMBL" id="ACR79272.1"/>
    </source>
</evidence>
<organism evidence="3 4">
    <name type="scientific">Kosmotoga olearia (strain ATCC BAA-1733 / DSM 21960 / TBF 19.5.1)</name>
    <dbReference type="NCBI Taxonomy" id="521045"/>
    <lineage>
        <taxon>Bacteria</taxon>
        <taxon>Thermotogati</taxon>
        <taxon>Thermotogota</taxon>
        <taxon>Thermotogae</taxon>
        <taxon>Kosmotogales</taxon>
        <taxon>Kosmotogaceae</taxon>
        <taxon>Kosmotoga</taxon>
    </lineage>
</organism>
<proteinExistence type="predicted"/>
<name>C5CEM6_KOSOT</name>
<evidence type="ECO:0000313" key="4">
    <source>
        <dbReference type="Proteomes" id="UP000002382"/>
    </source>
</evidence>
<sequence length="173" mass="18856">MKKKTVPILIVLMLVSMLLVANFTFANSSSSAQTPSYATTQTADDDTKEQVKNEESEATEANEQSESVENTEKQAEVQEPSYTGSVMVSNPEPKDLSTLAKISKEEAANVVMSSYPSANIKSIKLENENGFLVYGVILDNGQEVKVDAGTAKILHVEDADSESENIQEEMENE</sequence>
<reference evidence="3 4" key="1">
    <citation type="submission" date="2009-06" db="EMBL/GenBank/DDBJ databases">
        <title>Complete sequence of Thermotogales bacterium TBF 19.5.1.</title>
        <authorList>
            <consortium name="US DOE Joint Genome Institute"/>
            <person name="Lucas S."/>
            <person name="Copeland A."/>
            <person name="Lapidus A."/>
            <person name="Glavina del Rio T."/>
            <person name="Tice H."/>
            <person name="Bruce D."/>
            <person name="Goodwin L."/>
            <person name="Pitluck S."/>
            <person name="Chertkov O."/>
            <person name="Brettin T."/>
            <person name="Detter J.C."/>
            <person name="Han C."/>
            <person name="Schmutz J."/>
            <person name="Larimer F."/>
            <person name="Land M."/>
            <person name="Hauser L."/>
            <person name="Kyrpides N."/>
            <person name="Ovchinnikova G."/>
            <person name="Noll K."/>
        </authorList>
    </citation>
    <scope>NUCLEOTIDE SEQUENCE [LARGE SCALE GENOMIC DNA]</scope>
    <source>
        <strain evidence="4">ATCC BAA-1733 / DSM 21960 / TBF 19.5.1</strain>
    </source>
</reference>
<dbReference type="OrthoDB" id="67093at2"/>
<reference evidence="3 4" key="2">
    <citation type="journal article" date="2011" name="J. Bacteriol.">
        <title>Genome Sequence of Kosmotoga olearia Strain TBF 19.5.1, a Thermophilic Bacterium with a Wide Growth Temperature Range, Isolated from the Troll B Oil Platform in the North Sea.</title>
        <authorList>
            <person name="Swithers K.S."/>
            <person name="Dipippo J.L."/>
            <person name="Bruce D.C."/>
            <person name="Detter C."/>
            <person name="Tapia R."/>
            <person name="Han S."/>
            <person name="Goodwin L.A."/>
            <person name="Han J."/>
            <person name="Woyke T."/>
            <person name="Pitluck S."/>
            <person name="Pennacchio L."/>
            <person name="Nolan M."/>
            <person name="Mikhailova N."/>
            <person name="Land M.L."/>
            <person name="Nesbo C.L."/>
            <person name="Gogarten J.P."/>
            <person name="Noll K.M."/>
        </authorList>
    </citation>
    <scope>NUCLEOTIDE SEQUENCE [LARGE SCALE GENOMIC DNA]</scope>
    <source>
        <strain evidence="4">ATCC BAA-1733 / DSM 21960 / TBF 19.5.1</strain>
    </source>
</reference>
<dbReference type="eggNOG" id="COG3212">
    <property type="taxonomic scope" value="Bacteria"/>
</dbReference>
<feature type="region of interest" description="Disordered" evidence="1">
    <location>
        <begin position="29"/>
        <end position="93"/>
    </location>
</feature>
<dbReference type="AlphaFoldDB" id="C5CEM6"/>
<keyword evidence="4" id="KW-1185">Reference proteome</keyword>
<feature type="compositionally biased region" description="Polar residues" evidence="1">
    <location>
        <begin position="29"/>
        <end position="42"/>
    </location>
</feature>
<dbReference type="Gene3D" id="3.10.450.40">
    <property type="match status" value="1"/>
</dbReference>
<dbReference type="STRING" id="521045.Kole_0552"/>
<dbReference type="EMBL" id="CP001634">
    <property type="protein sequence ID" value="ACR79272.1"/>
    <property type="molecule type" value="Genomic_DNA"/>
</dbReference>
<dbReference type="HOGENOM" id="CLU_1545614_0_0_0"/>
<gene>
    <name evidence="3" type="ordered locus">Kole_0552</name>
</gene>
<dbReference type="RefSeq" id="WP_012745054.1">
    <property type="nucleotide sequence ID" value="NC_012785.1"/>
</dbReference>
<dbReference type="Proteomes" id="UP000002382">
    <property type="component" value="Chromosome"/>
</dbReference>
<keyword evidence="2" id="KW-0732">Signal</keyword>
<feature type="chain" id="PRO_5005667944" evidence="2">
    <location>
        <begin position="27"/>
        <end position="173"/>
    </location>
</feature>
<evidence type="ECO:0000256" key="1">
    <source>
        <dbReference type="SAM" id="MobiDB-lite"/>
    </source>
</evidence>
<accession>C5CEM6</accession>
<protein>
    <submittedName>
        <fullName evidence="3">Propeptide PepSY amd peptidase M4</fullName>
    </submittedName>
</protein>
<feature type="signal peptide" evidence="2">
    <location>
        <begin position="1"/>
        <end position="26"/>
    </location>
</feature>
<dbReference type="KEGG" id="kol:Kole_0552"/>
<feature type="compositionally biased region" description="Polar residues" evidence="1">
    <location>
        <begin position="59"/>
        <end position="68"/>
    </location>
</feature>